<keyword evidence="2" id="KW-0479">Metal-binding</keyword>
<dbReference type="PROSITE" id="PS51792">
    <property type="entry name" value="YIPPEE"/>
    <property type="match status" value="1"/>
</dbReference>
<evidence type="ECO:0000256" key="1">
    <source>
        <dbReference type="ARBA" id="ARBA00005613"/>
    </source>
</evidence>
<sequence>MSFLRKTSDAYALSSVFPTYLLPSLPFRRKSRQSSTDSNSSVESTTSNTTCTSTSSNPFTRCPAPIPIPASSASSVIVPPEDKFLNGHSSHIQCAKCSTDLCLTSQIISKGFTGRHGRAYLVQGTTSHIQTMAPALPNTYQNKSIPRNLVTGQHIVSDISCAICGSVLGWKYVEASEDSQKYKVGKFILETKRIRTSVSWEEDEDPEVGVKAYDEVLPLPPRDLRRMVDAPGSANAKDELEFDSQDEDECEDLFAGVWSPQLASKRRQRKRERFGRRPPGSLINFGPSSSADTLS</sequence>
<protein>
    <recommendedName>
        <fullName evidence="5">Yippee domain-containing protein</fullName>
    </recommendedName>
</protein>
<dbReference type="Proteomes" id="UP000053599">
    <property type="component" value="Unassembled WGS sequence"/>
</dbReference>
<dbReference type="EMBL" id="KN846952">
    <property type="protein sequence ID" value="KIV83278.1"/>
    <property type="molecule type" value="Genomic_DNA"/>
</dbReference>
<accession>A0A0D1Z932</accession>
<feature type="region of interest" description="Disordered" evidence="4">
    <location>
        <begin position="262"/>
        <end position="295"/>
    </location>
</feature>
<dbReference type="STRING" id="1016849.A0A0D1Z932"/>
<feature type="compositionally biased region" description="Polar residues" evidence="4">
    <location>
        <begin position="286"/>
        <end position="295"/>
    </location>
</feature>
<gene>
    <name evidence="6" type="ORF">PV11_05321</name>
</gene>
<dbReference type="Pfam" id="PF03226">
    <property type="entry name" value="Yippee-Mis18"/>
    <property type="match status" value="1"/>
</dbReference>
<dbReference type="GO" id="GO:0046872">
    <property type="term" value="F:metal ion binding"/>
    <property type="evidence" value="ECO:0007669"/>
    <property type="project" value="UniProtKB-KW"/>
</dbReference>
<feature type="compositionally biased region" description="Basic residues" evidence="4">
    <location>
        <begin position="264"/>
        <end position="276"/>
    </location>
</feature>
<dbReference type="PANTHER" id="PTHR13848">
    <property type="entry name" value="PROTEIN YIPPEE-LIKE CG15309-RELATED"/>
    <property type="match status" value="1"/>
</dbReference>
<dbReference type="InterPro" id="IPR039058">
    <property type="entry name" value="Yippee_fam"/>
</dbReference>
<proteinExistence type="inferred from homology"/>
<comment type="similarity">
    <text evidence="1">Belongs to the yippee family.</text>
</comment>
<evidence type="ECO:0000256" key="2">
    <source>
        <dbReference type="ARBA" id="ARBA00022723"/>
    </source>
</evidence>
<evidence type="ECO:0000313" key="7">
    <source>
        <dbReference type="Proteomes" id="UP000053599"/>
    </source>
</evidence>
<evidence type="ECO:0000256" key="3">
    <source>
        <dbReference type="ARBA" id="ARBA00022833"/>
    </source>
</evidence>
<evidence type="ECO:0000256" key="4">
    <source>
        <dbReference type="SAM" id="MobiDB-lite"/>
    </source>
</evidence>
<keyword evidence="3" id="KW-0862">Zinc</keyword>
<organism evidence="6 7">
    <name type="scientific">Exophiala sideris</name>
    <dbReference type="NCBI Taxonomy" id="1016849"/>
    <lineage>
        <taxon>Eukaryota</taxon>
        <taxon>Fungi</taxon>
        <taxon>Dikarya</taxon>
        <taxon>Ascomycota</taxon>
        <taxon>Pezizomycotina</taxon>
        <taxon>Eurotiomycetes</taxon>
        <taxon>Chaetothyriomycetidae</taxon>
        <taxon>Chaetothyriales</taxon>
        <taxon>Herpotrichiellaceae</taxon>
        <taxon>Exophiala</taxon>
    </lineage>
</organism>
<evidence type="ECO:0000313" key="6">
    <source>
        <dbReference type="EMBL" id="KIV83278.1"/>
    </source>
</evidence>
<dbReference type="HOGENOM" id="CLU_043857_0_0_1"/>
<dbReference type="OrthoDB" id="6407410at2759"/>
<dbReference type="InterPro" id="IPR034751">
    <property type="entry name" value="Yippee"/>
</dbReference>
<dbReference type="AlphaFoldDB" id="A0A0D1Z932"/>
<feature type="domain" description="Yippee" evidence="5">
    <location>
        <begin position="90"/>
        <end position="198"/>
    </location>
</feature>
<dbReference type="InterPro" id="IPR004910">
    <property type="entry name" value="Yippee/Mis18/Cereblon"/>
</dbReference>
<evidence type="ECO:0000259" key="5">
    <source>
        <dbReference type="PROSITE" id="PS51792"/>
    </source>
</evidence>
<name>A0A0D1Z932_9EURO</name>
<reference evidence="6 7" key="1">
    <citation type="submission" date="2015-01" db="EMBL/GenBank/DDBJ databases">
        <title>The Genome Sequence of Exophiala sideris CBS121828.</title>
        <authorList>
            <consortium name="The Broad Institute Genomics Platform"/>
            <person name="Cuomo C."/>
            <person name="de Hoog S."/>
            <person name="Gorbushina A."/>
            <person name="Stielow B."/>
            <person name="Teixiera M."/>
            <person name="Abouelleil A."/>
            <person name="Chapman S.B."/>
            <person name="Priest M."/>
            <person name="Young S.K."/>
            <person name="Wortman J."/>
            <person name="Nusbaum C."/>
            <person name="Birren B."/>
        </authorList>
    </citation>
    <scope>NUCLEOTIDE SEQUENCE [LARGE SCALE GENOMIC DNA]</scope>
    <source>
        <strain evidence="6 7">CBS 121828</strain>
    </source>
</reference>
<feature type="compositionally biased region" description="Low complexity" evidence="4">
    <location>
        <begin position="34"/>
        <end position="57"/>
    </location>
</feature>
<feature type="region of interest" description="Disordered" evidence="4">
    <location>
        <begin position="28"/>
        <end position="57"/>
    </location>
</feature>